<proteinExistence type="predicted"/>
<dbReference type="Proteomes" id="UP001273166">
    <property type="component" value="Unassembled WGS sequence"/>
</dbReference>
<name>A0AAJ0GMU0_9PEZI</name>
<dbReference type="RefSeq" id="XP_062718405.1">
    <property type="nucleotide sequence ID" value="XM_062863929.1"/>
</dbReference>
<organism evidence="1 2">
    <name type="scientific">Chaetomium strumarium</name>
    <dbReference type="NCBI Taxonomy" id="1170767"/>
    <lineage>
        <taxon>Eukaryota</taxon>
        <taxon>Fungi</taxon>
        <taxon>Dikarya</taxon>
        <taxon>Ascomycota</taxon>
        <taxon>Pezizomycotina</taxon>
        <taxon>Sordariomycetes</taxon>
        <taxon>Sordariomycetidae</taxon>
        <taxon>Sordariales</taxon>
        <taxon>Chaetomiaceae</taxon>
        <taxon>Chaetomium</taxon>
    </lineage>
</organism>
<evidence type="ECO:0000313" key="1">
    <source>
        <dbReference type="EMBL" id="KAK3302625.1"/>
    </source>
</evidence>
<dbReference type="EMBL" id="JAUDZG010000007">
    <property type="protein sequence ID" value="KAK3302625.1"/>
    <property type="molecule type" value="Genomic_DNA"/>
</dbReference>
<reference evidence="1" key="1">
    <citation type="journal article" date="2023" name="Mol. Phylogenet. Evol.">
        <title>Genome-scale phylogeny and comparative genomics of the fungal order Sordariales.</title>
        <authorList>
            <person name="Hensen N."/>
            <person name="Bonometti L."/>
            <person name="Westerberg I."/>
            <person name="Brannstrom I.O."/>
            <person name="Guillou S."/>
            <person name="Cros-Aarteil S."/>
            <person name="Calhoun S."/>
            <person name="Haridas S."/>
            <person name="Kuo A."/>
            <person name="Mondo S."/>
            <person name="Pangilinan J."/>
            <person name="Riley R."/>
            <person name="LaButti K."/>
            <person name="Andreopoulos B."/>
            <person name="Lipzen A."/>
            <person name="Chen C."/>
            <person name="Yan M."/>
            <person name="Daum C."/>
            <person name="Ng V."/>
            <person name="Clum A."/>
            <person name="Steindorff A."/>
            <person name="Ohm R.A."/>
            <person name="Martin F."/>
            <person name="Silar P."/>
            <person name="Natvig D.O."/>
            <person name="Lalanne C."/>
            <person name="Gautier V."/>
            <person name="Ament-Velasquez S.L."/>
            <person name="Kruys A."/>
            <person name="Hutchinson M.I."/>
            <person name="Powell A.J."/>
            <person name="Barry K."/>
            <person name="Miller A.N."/>
            <person name="Grigoriev I.V."/>
            <person name="Debuchy R."/>
            <person name="Gladieux P."/>
            <person name="Hiltunen Thoren M."/>
            <person name="Johannesson H."/>
        </authorList>
    </citation>
    <scope>NUCLEOTIDE SEQUENCE</scope>
    <source>
        <strain evidence="1">CBS 333.67</strain>
    </source>
</reference>
<gene>
    <name evidence="1" type="ORF">B0T15DRAFT_311438</name>
</gene>
<dbReference type="GeneID" id="87882758"/>
<keyword evidence="2" id="KW-1185">Reference proteome</keyword>
<reference evidence="1" key="2">
    <citation type="submission" date="2023-06" db="EMBL/GenBank/DDBJ databases">
        <authorList>
            <consortium name="Lawrence Berkeley National Laboratory"/>
            <person name="Mondo S.J."/>
            <person name="Hensen N."/>
            <person name="Bonometti L."/>
            <person name="Westerberg I."/>
            <person name="Brannstrom I.O."/>
            <person name="Guillou S."/>
            <person name="Cros-Aarteil S."/>
            <person name="Calhoun S."/>
            <person name="Haridas S."/>
            <person name="Kuo A."/>
            <person name="Pangilinan J."/>
            <person name="Riley R."/>
            <person name="Labutti K."/>
            <person name="Andreopoulos B."/>
            <person name="Lipzen A."/>
            <person name="Chen C."/>
            <person name="Yanf M."/>
            <person name="Daum C."/>
            <person name="Ng V."/>
            <person name="Clum A."/>
            <person name="Steindorff A."/>
            <person name="Ohm R."/>
            <person name="Martin F."/>
            <person name="Silar P."/>
            <person name="Natvig D."/>
            <person name="Lalanne C."/>
            <person name="Gautier V."/>
            <person name="Ament-Velasquez S.L."/>
            <person name="Kruys A."/>
            <person name="Hutchinson M.I."/>
            <person name="Powell A.J."/>
            <person name="Barry K."/>
            <person name="Miller A.N."/>
            <person name="Grigoriev I.V."/>
            <person name="Debuchy R."/>
            <person name="Gladieux P."/>
            <person name="Thoren M.H."/>
            <person name="Johannesson H."/>
        </authorList>
    </citation>
    <scope>NUCLEOTIDE SEQUENCE</scope>
    <source>
        <strain evidence="1">CBS 333.67</strain>
    </source>
</reference>
<protein>
    <submittedName>
        <fullName evidence="1">Uncharacterized protein</fullName>
    </submittedName>
</protein>
<comment type="caution">
    <text evidence="1">The sequence shown here is derived from an EMBL/GenBank/DDBJ whole genome shotgun (WGS) entry which is preliminary data.</text>
</comment>
<evidence type="ECO:0000313" key="2">
    <source>
        <dbReference type="Proteomes" id="UP001273166"/>
    </source>
</evidence>
<dbReference type="AlphaFoldDB" id="A0AAJ0GMU0"/>
<sequence length="226" mass="25196">MIGCGRRPRTMQVGPTGLCRLIHDNQGRLVAVRWRELRRCGSSFRRPAARHVRHCGFGLVGRPSQCNGKLEVGVAPGGRWAVAAMLDRGERNRVAVPARIRATGAKQLLPRRGTCWTVSVARPRPLVSGRRLRYGMKPRMDCAGYGCLGCGTNVWCRRRKEAVAPRSSVAGRRGRTRVSVLQERGGSTDAKYPARTRAPALRRLLWCRLRRLCRVVPLAEGLRCKP</sequence>
<accession>A0AAJ0GMU0</accession>